<dbReference type="InterPro" id="IPR001082">
    <property type="entry name" value="Pilin"/>
</dbReference>
<dbReference type="Proteomes" id="UP000030520">
    <property type="component" value="Unassembled WGS sequence"/>
</dbReference>
<comment type="caution">
    <text evidence="6">The sequence shown here is derived from an EMBL/GenBank/DDBJ whole genome shotgun (WGS) entry which is preliminary data.</text>
</comment>
<proteinExistence type="inferred from homology"/>
<evidence type="ECO:0000313" key="7">
    <source>
        <dbReference type="Proteomes" id="UP000030520"/>
    </source>
</evidence>
<dbReference type="SUPFAM" id="SSF54523">
    <property type="entry name" value="Pili subunits"/>
    <property type="match status" value="1"/>
</dbReference>
<reference evidence="6 7" key="1">
    <citation type="submission" date="2014-10" db="EMBL/GenBank/DDBJ databases">
        <title>Genome sequencing of Vibrio variabilis T01.</title>
        <authorList>
            <person name="Chan K.-G."/>
            <person name="Mohamad N.I."/>
        </authorList>
    </citation>
    <scope>NUCLEOTIDE SEQUENCE [LARGE SCALE GENOMIC DNA]</scope>
    <source>
        <strain evidence="6 7">T01</strain>
    </source>
</reference>
<dbReference type="RefSeq" id="WP_038214564.1">
    <property type="nucleotide sequence ID" value="NZ_JRWM01000011.1"/>
</dbReference>
<dbReference type="Gene3D" id="3.30.700.10">
    <property type="entry name" value="Glycoprotein, Type 4 Pilin"/>
    <property type="match status" value="1"/>
</dbReference>
<feature type="transmembrane region" description="Helical" evidence="5">
    <location>
        <begin position="12"/>
        <end position="35"/>
    </location>
</feature>
<organism evidence="6 7">
    <name type="scientific">Vibrio variabilis</name>
    <dbReference type="NCBI Taxonomy" id="990271"/>
    <lineage>
        <taxon>Bacteria</taxon>
        <taxon>Pseudomonadati</taxon>
        <taxon>Pseudomonadota</taxon>
        <taxon>Gammaproteobacteria</taxon>
        <taxon>Vibrionales</taxon>
        <taxon>Vibrionaceae</taxon>
        <taxon>Vibrio</taxon>
    </lineage>
</organism>
<keyword evidence="7" id="KW-1185">Reference proteome</keyword>
<dbReference type="InterPro" id="IPR045584">
    <property type="entry name" value="Pilin-like"/>
</dbReference>
<sequence length="137" mass="14099">MKQTNNRKAKGFTLIELMIVVAIIGVLAAVAIPAYKDYVVKGEASSALATLKALQAPAELEYQQNAELSSLAALGTASGANSLGILEVDTAISAGLKFTFSGGSLNSSVMKLSRESTGWKCTRTGAALTGIDLEGCS</sequence>
<evidence type="ECO:0000313" key="6">
    <source>
        <dbReference type="EMBL" id="KHA60834.1"/>
    </source>
</evidence>
<evidence type="ECO:0000256" key="4">
    <source>
        <dbReference type="RuleBase" id="RU000389"/>
    </source>
</evidence>
<dbReference type="InterPro" id="IPR012902">
    <property type="entry name" value="N_methyl_site"/>
</dbReference>
<evidence type="ECO:0000256" key="2">
    <source>
        <dbReference type="ARBA" id="ARBA00011156"/>
    </source>
</evidence>
<name>A0ABR4YBH7_9VIBR</name>
<protein>
    <submittedName>
        <fullName evidence="6">Pilus assembly protein PilA</fullName>
    </submittedName>
</protein>
<dbReference type="EMBL" id="JRWM01000011">
    <property type="protein sequence ID" value="KHA60834.1"/>
    <property type="molecule type" value="Genomic_DNA"/>
</dbReference>
<comment type="similarity">
    <text evidence="1 4">Belongs to the N-Me-Phe pilin family.</text>
</comment>
<keyword evidence="5" id="KW-1133">Transmembrane helix</keyword>
<dbReference type="PANTHER" id="PTHR30093:SF34">
    <property type="entry name" value="PREPILIN PEPTIDASE-DEPENDENT PROTEIN D"/>
    <property type="match status" value="1"/>
</dbReference>
<accession>A0ABR4YBH7</accession>
<keyword evidence="3" id="KW-0488">Methylation</keyword>
<keyword evidence="5" id="KW-0812">Transmembrane</keyword>
<evidence type="ECO:0000256" key="5">
    <source>
        <dbReference type="SAM" id="Phobius"/>
    </source>
</evidence>
<keyword evidence="5" id="KW-0472">Membrane</keyword>
<dbReference type="InterPro" id="IPR000983">
    <property type="entry name" value="Bac_GSPG_pilin"/>
</dbReference>
<evidence type="ECO:0000256" key="3">
    <source>
        <dbReference type="ARBA" id="ARBA00022481"/>
    </source>
</evidence>
<dbReference type="NCBIfam" id="TIGR02532">
    <property type="entry name" value="IV_pilin_GFxxxE"/>
    <property type="match status" value="1"/>
</dbReference>
<comment type="subunit">
    <text evidence="2">The pili are polar flexible filaments of about 5.4 nanometers diameter and 2.5 micrometers average length; they consist of only a single polypeptide chain arranged in a helical configuration of five subunits per turn in the assembled pilus.</text>
</comment>
<dbReference type="Pfam" id="PF00114">
    <property type="entry name" value="Pilin"/>
    <property type="match status" value="1"/>
</dbReference>
<dbReference type="PANTHER" id="PTHR30093">
    <property type="entry name" value="GENERAL SECRETION PATHWAY PROTEIN G"/>
    <property type="match status" value="1"/>
</dbReference>
<dbReference type="PRINTS" id="PR00813">
    <property type="entry name" value="BCTERIALGSPG"/>
</dbReference>
<dbReference type="PROSITE" id="PS00409">
    <property type="entry name" value="PROKAR_NTER_METHYL"/>
    <property type="match status" value="1"/>
</dbReference>
<dbReference type="Pfam" id="PF07963">
    <property type="entry name" value="N_methyl"/>
    <property type="match status" value="1"/>
</dbReference>
<keyword evidence="4" id="KW-0281">Fimbrium</keyword>
<gene>
    <name evidence="6" type="ORF">NL53_09455</name>
</gene>
<evidence type="ECO:0000256" key="1">
    <source>
        <dbReference type="ARBA" id="ARBA00005233"/>
    </source>
</evidence>